<dbReference type="Proteomes" id="UP000000346">
    <property type="component" value="Chromosome"/>
</dbReference>
<dbReference type="STRING" id="666510.ASAC_1198"/>
<dbReference type="eggNOG" id="arCOG12267">
    <property type="taxonomic scope" value="Archaea"/>
</dbReference>
<dbReference type="GeneID" id="9499452"/>
<keyword evidence="2" id="KW-1185">Reference proteome</keyword>
<dbReference type="EMBL" id="CP001742">
    <property type="protein sequence ID" value="ADL19603.1"/>
    <property type="molecule type" value="Genomic_DNA"/>
</dbReference>
<dbReference type="OrthoDB" id="382645at2157"/>
<sequence length="77" mass="8460">MVRLNSVDGLAISFESCEGLCRRLGHKGFLDEIRYYIGDCNCGLALMPGPQEKLGWAIAFAEDIVNSLARARDLLGE</sequence>
<proteinExistence type="predicted"/>
<name>D9Q2R5_ACIS3</name>
<reference evidence="1 2" key="1">
    <citation type="journal article" date="2010" name="Appl. Environ. Microbiol.">
        <title>The genome sequence of the crenarchaeon Acidilobus saccharovorans supports a new order, Acidilobales, and suggests an important ecological role in terrestrial acidic hot springs.</title>
        <authorList>
            <person name="Mardanov A.V."/>
            <person name="Svetlitchnyi V.A."/>
            <person name="Beletsky A.V."/>
            <person name="Prokofeva M.I."/>
            <person name="Bonch-Osmolovskaya E.A."/>
            <person name="Ravin N.V."/>
            <person name="Skryabin K.G."/>
        </authorList>
    </citation>
    <scope>NUCLEOTIDE SEQUENCE [LARGE SCALE GENOMIC DNA]</scope>
    <source>
        <strain evidence="2">DSM 16705 / JCM 18335 / VKM B-2471 / 345-15</strain>
    </source>
</reference>
<dbReference type="KEGG" id="asc:ASAC_1198"/>
<gene>
    <name evidence="1" type="ordered locus">ASAC_1198</name>
</gene>
<evidence type="ECO:0000313" key="1">
    <source>
        <dbReference type="EMBL" id="ADL19603.1"/>
    </source>
</evidence>
<accession>D9Q2R5</accession>
<organism evidence="1 2">
    <name type="scientific">Acidilobus saccharovorans (strain DSM 16705 / JCM 18335 / VKM B-2471 / 345-15)</name>
    <dbReference type="NCBI Taxonomy" id="666510"/>
    <lineage>
        <taxon>Archaea</taxon>
        <taxon>Thermoproteota</taxon>
        <taxon>Thermoprotei</taxon>
        <taxon>Acidilobales</taxon>
        <taxon>Acidilobaceae</taxon>
        <taxon>Acidilobus</taxon>
    </lineage>
</organism>
<dbReference type="HOGENOM" id="CLU_2629486_0_0_2"/>
<dbReference type="RefSeq" id="WP_013267115.1">
    <property type="nucleotide sequence ID" value="NC_014374.1"/>
</dbReference>
<evidence type="ECO:0000313" key="2">
    <source>
        <dbReference type="Proteomes" id="UP000000346"/>
    </source>
</evidence>
<protein>
    <submittedName>
        <fullName evidence="1">Uncharacterized protein</fullName>
    </submittedName>
</protein>
<dbReference type="InParanoid" id="D9Q2R5"/>
<dbReference type="AlphaFoldDB" id="D9Q2R5"/>